<dbReference type="NCBIfam" id="TIGR00254">
    <property type="entry name" value="GGDEF"/>
    <property type="match status" value="1"/>
</dbReference>
<protein>
    <submittedName>
        <fullName evidence="3">GGDEF and EAL domain-containing protein</fullName>
    </submittedName>
</protein>
<feature type="domain" description="EAL" evidence="1">
    <location>
        <begin position="292"/>
        <end position="529"/>
    </location>
</feature>
<dbReference type="InterPro" id="IPR043128">
    <property type="entry name" value="Rev_trsase/Diguanyl_cyclase"/>
</dbReference>
<feature type="domain" description="GGDEF" evidence="2">
    <location>
        <begin position="153"/>
        <end position="282"/>
    </location>
</feature>
<dbReference type="CDD" id="cd01949">
    <property type="entry name" value="GGDEF"/>
    <property type="match status" value="1"/>
</dbReference>
<dbReference type="CDD" id="cd01948">
    <property type="entry name" value="EAL"/>
    <property type="match status" value="1"/>
</dbReference>
<dbReference type="PANTHER" id="PTHR33121:SF71">
    <property type="entry name" value="OXYGEN SENSOR PROTEIN DOSP"/>
    <property type="match status" value="1"/>
</dbReference>
<keyword evidence="4" id="KW-1185">Reference proteome</keyword>
<dbReference type="EMBL" id="CP054492">
    <property type="protein sequence ID" value="QOY50889.1"/>
    <property type="molecule type" value="Genomic_DNA"/>
</dbReference>
<dbReference type="SMART" id="SM00052">
    <property type="entry name" value="EAL"/>
    <property type="match status" value="1"/>
</dbReference>
<dbReference type="GO" id="GO:0071111">
    <property type="term" value="F:cyclic-guanylate-specific phosphodiesterase activity"/>
    <property type="evidence" value="ECO:0007669"/>
    <property type="project" value="InterPro"/>
</dbReference>
<dbReference type="InterPro" id="IPR035919">
    <property type="entry name" value="EAL_sf"/>
</dbReference>
<dbReference type="SMART" id="SM00267">
    <property type="entry name" value="GGDEF"/>
    <property type="match status" value="1"/>
</dbReference>
<dbReference type="Pfam" id="PF00563">
    <property type="entry name" value="EAL"/>
    <property type="match status" value="1"/>
</dbReference>
<dbReference type="Pfam" id="PF00990">
    <property type="entry name" value="GGDEF"/>
    <property type="match status" value="1"/>
</dbReference>
<dbReference type="PANTHER" id="PTHR33121">
    <property type="entry name" value="CYCLIC DI-GMP PHOSPHODIESTERASE PDEF"/>
    <property type="match status" value="1"/>
</dbReference>
<dbReference type="RefSeq" id="WP_194368009.1">
    <property type="nucleotide sequence ID" value="NZ_CP054492.1"/>
</dbReference>
<dbReference type="KEGG" id="sbal:HUE88_06970"/>
<evidence type="ECO:0000313" key="4">
    <source>
        <dbReference type="Proteomes" id="UP000593994"/>
    </source>
</evidence>
<dbReference type="InterPro" id="IPR000160">
    <property type="entry name" value="GGDEF_dom"/>
</dbReference>
<dbReference type="InterPro" id="IPR050706">
    <property type="entry name" value="Cyclic-di-GMP_PDE-like"/>
</dbReference>
<accession>A0A7S7LST6</accession>
<organism evidence="3 4">
    <name type="scientific">Candidatus Sulfurimonas baltica</name>
    <dbReference type="NCBI Taxonomy" id="2740404"/>
    <lineage>
        <taxon>Bacteria</taxon>
        <taxon>Pseudomonadati</taxon>
        <taxon>Campylobacterota</taxon>
        <taxon>Epsilonproteobacteria</taxon>
        <taxon>Campylobacterales</taxon>
        <taxon>Sulfurimonadaceae</taxon>
        <taxon>Sulfurimonas</taxon>
    </lineage>
</organism>
<dbReference type="Gene3D" id="3.20.20.450">
    <property type="entry name" value="EAL domain"/>
    <property type="match status" value="1"/>
</dbReference>
<evidence type="ECO:0000259" key="1">
    <source>
        <dbReference type="PROSITE" id="PS50883"/>
    </source>
</evidence>
<evidence type="ECO:0000259" key="2">
    <source>
        <dbReference type="PROSITE" id="PS50887"/>
    </source>
</evidence>
<evidence type="ECO:0000313" key="3">
    <source>
        <dbReference type="EMBL" id="QOY50889.1"/>
    </source>
</evidence>
<sequence length="529" mass="61503">MVKKFGDYVELNNNTIENSNFTITSPNEIFNILKKIEKIEKNNIIIHIISSSDNTQMLQNLKKEINGVVPQAKIVFLKHNEKSKICLNVYTLKDDAESKDFSNEIFNKLYRDNSNKSGEIIKYRNKLLSRYFTDHLTNLPNVYQLRGDLEENENFTLIIFNIDNFQTINNFYGYLIGDYVIENVAKYLQRNIPEYDVYKLSGDEFALVINKNMFFYDLKEHLSNLYDRLKDISVKYQGINIFVNVTLASSVNGDNTNIFSKVSMALRHAKEIRAHFWIYEDKMDFENNYAKKLQLSDVVREAVSNFRIVPYYQAIIDTKTSKIMKYECLARLIDINGKVLSPLDFIPIAKKIKNYHIVTQTIIDKSFATFEILDFEFTINLSIEDIVNKEMFIFIMNKLKNSKVSNKVTFEILESDAIEDFKKVERFICEVKRYGAKIAIDDFGSGYSNFAYLTKMSADYIKIDGSLVKEIDTDRSSLLVVETIVEFAKKLGIKTIAEYVHSRVIMDRVKELGVDYSQGYYIDEPSLMA</sequence>
<dbReference type="InterPro" id="IPR029787">
    <property type="entry name" value="Nucleotide_cyclase"/>
</dbReference>
<gene>
    <name evidence="3" type="ORF">HUE88_06970</name>
</gene>
<dbReference type="PROSITE" id="PS50883">
    <property type="entry name" value="EAL"/>
    <property type="match status" value="1"/>
</dbReference>
<proteinExistence type="predicted"/>
<dbReference type="SUPFAM" id="SSF55073">
    <property type="entry name" value="Nucleotide cyclase"/>
    <property type="match status" value="1"/>
</dbReference>
<dbReference type="InterPro" id="IPR001633">
    <property type="entry name" value="EAL_dom"/>
</dbReference>
<dbReference type="AlphaFoldDB" id="A0A7S7LST6"/>
<dbReference type="SUPFAM" id="SSF141868">
    <property type="entry name" value="EAL domain-like"/>
    <property type="match status" value="1"/>
</dbReference>
<dbReference type="Gene3D" id="3.30.70.270">
    <property type="match status" value="1"/>
</dbReference>
<dbReference type="PROSITE" id="PS50887">
    <property type="entry name" value="GGDEF"/>
    <property type="match status" value="1"/>
</dbReference>
<name>A0A7S7LST6_9BACT</name>
<dbReference type="Proteomes" id="UP000593994">
    <property type="component" value="Chromosome"/>
</dbReference>
<reference evidence="3 4" key="1">
    <citation type="submission" date="2020-05" db="EMBL/GenBank/DDBJ databases">
        <title>Sulfurimonas marisnigri, sp. nov., and Sulfurimonas baltica, sp. nov., manganese oxide reducing chemolithoautotrophs of the class Epsilonproteobacteria isolated from the pelagic redoxclines of the Black and Baltic Seas and emended description of the genus Sulfurimonas.</title>
        <authorList>
            <person name="Henkel J.V."/>
            <person name="Laudan C."/>
            <person name="Werner J."/>
            <person name="Neu T."/>
            <person name="Plewe S."/>
            <person name="Sproer C."/>
            <person name="Bunk B."/>
            <person name="Schulz-Vogt H.N."/>
        </authorList>
    </citation>
    <scope>NUCLEOTIDE SEQUENCE [LARGE SCALE GENOMIC DNA]</scope>
    <source>
        <strain evidence="3 4">GD2</strain>
    </source>
</reference>